<dbReference type="Proteomes" id="UP000831796">
    <property type="component" value="Chromosome"/>
</dbReference>
<dbReference type="KEGG" id="hcu:MUN79_13045"/>
<name>A0A8T9QCQ7_9BACT</name>
<accession>A0A8T9QCQ7</accession>
<protein>
    <submittedName>
        <fullName evidence="1">FAD-dependent oxidoreductase</fullName>
    </submittedName>
</protein>
<gene>
    <name evidence="1" type="ORF">MUN79_13045</name>
</gene>
<evidence type="ECO:0000313" key="2">
    <source>
        <dbReference type="Proteomes" id="UP000831796"/>
    </source>
</evidence>
<organism evidence="1 2">
    <name type="scientific">Hymenobacter cellulosilyticus</name>
    <dbReference type="NCBI Taxonomy" id="2932248"/>
    <lineage>
        <taxon>Bacteria</taxon>
        <taxon>Pseudomonadati</taxon>
        <taxon>Bacteroidota</taxon>
        <taxon>Cytophagia</taxon>
        <taxon>Cytophagales</taxon>
        <taxon>Hymenobacteraceae</taxon>
        <taxon>Hymenobacter</taxon>
    </lineage>
</organism>
<proteinExistence type="predicted"/>
<keyword evidence="2" id="KW-1185">Reference proteome</keyword>
<evidence type="ECO:0000313" key="1">
    <source>
        <dbReference type="EMBL" id="UOQ74712.1"/>
    </source>
</evidence>
<reference evidence="1" key="1">
    <citation type="submission" date="2022-04" db="EMBL/GenBank/DDBJ databases">
        <title>Hymenobacter sp. isolated from the air.</title>
        <authorList>
            <person name="Won M."/>
            <person name="Lee C.-M."/>
            <person name="Woen H.-Y."/>
            <person name="Kwon S.-W."/>
        </authorList>
    </citation>
    <scope>NUCLEOTIDE SEQUENCE</scope>
    <source>
        <strain evidence="1">5116S-3</strain>
    </source>
</reference>
<dbReference type="RefSeq" id="WP_244678049.1">
    <property type="nucleotide sequence ID" value="NZ_CP095046.1"/>
</dbReference>
<dbReference type="AlphaFoldDB" id="A0A8T9QCQ7"/>
<sequence length="129" mass="14721">MNANQQDVQLGTQQKVITYYWPLAEELPQVARRNAYKNTYDQWLTQILADLEKAHRGITARVQQADVWVWGHGMVAPTPGSVWHPSRQQAARPLRNKLFFAHTDLSGMSIFEEGFYQGIRAARQLLGAV</sequence>
<dbReference type="EMBL" id="CP095046">
    <property type="protein sequence ID" value="UOQ74712.1"/>
    <property type="molecule type" value="Genomic_DNA"/>
</dbReference>